<feature type="transmembrane region" description="Helical" evidence="1">
    <location>
        <begin position="148"/>
        <end position="169"/>
    </location>
</feature>
<dbReference type="RefSeq" id="WP_221857094.1">
    <property type="nucleotide sequence ID" value="NZ_BAAAYV010000025.1"/>
</dbReference>
<feature type="transmembrane region" description="Helical" evidence="1">
    <location>
        <begin position="74"/>
        <end position="96"/>
    </location>
</feature>
<feature type="transmembrane region" description="Helical" evidence="1">
    <location>
        <begin position="102"/>
        <end position="127"/>
    </location>
</feature>
<dbReference type="Proteomes" id="UP001410795">
    <property type="component" value="Unassembled WGS sequence"/>
</dbReference>
<organism evidence="2 3">
    <name type="scientific">Microbacterium marinilacus</name>
    <dbReference type="NCBI Taxonomy" id="415209"/>
    <lineage>
        <taxon>Bacteria</taxon>
        <taxon>Bacillati</taxon>
        <taxon>Actinomycetota</taxon>
        <taxon>Actinomycetes</taxon>
        <taxon>Micrococcales</taxon>
        <taxon>Microbacteriaceae</taxon>
        <taxon>Microbacterium</taxon>
    </lineage>
</organism>
<feature type="transmembrane region" description="Helical" evidence="1">
    <location>
        <begin position="12"/>
        <end position="34"/>
    </location>
</feature>
<name>A0ABP7BXN1_9MICO</name>
<comment type="caution">
    <text evidence="2">The sequence shown here is derived from an EMBL/GenBank/DDBJ whole genome shotgun (WGS) entry which is preliminary data.</text>
</comment>
<evidence type="ECO:0000313" key="3">
    <source>
        <dbReference type="Proteomes" id="UP001410795"/>
    </source>
</evidence>
<reference evidence="3" key="1">
    <citation type="journal article" date="2019" name="Int. J. Syst. Evol. Microbiol.">
        <title>The Global Catalogue of Microorganisms (GCM) 10K type strain sequencing project: providing services to taxonomists for standard genome sequencing and annotation.</title>
        <authorList>
            <consortium name="The Broad Institute Genomics Platform"/>
            <consortium name="The Broad Institute Genome Sequencing Center for Infectious Disease"/>
            <person name="Wu L."/>
            <person name="Ma J."/>
        </authorList>
    </citation>
    <scope>NUCLEOTIDE SEQUENCE [LARGE SCALE GENOMIC DNA]</scope>
    <source>
        <strain evidence="3">JCM 16546</strain>
    </source>
</reference>
<gene>
    <name evidence="2" type="ORF">GCM10022202_35240</name>
</gene>
<keyword evidence="1" id="KW-0472">Membrane</keyword>
<feature type="transmembrane region" description="Helical" evidence="1">
    <location>
        <begin position="40"/>
        <end position="62"/>
    </location>
</feature>
<keyword evidence="1" id="KW-1133">Transmembrane helix</keyword>
<evidence type="ECO:0000313" key="2">
    <source>
        <dbReference type="EMBL" id="GAA3670074.1"/>
    </source>
</evidence>
<accession>A0ABP7BXN1</accession>
<keyword evidence="3" id="KW-1185">Reference proteome</keyword>
<protein>
    <submittedName>
        <fullName evidence="2">Uncharacterized protein</fullName>
    </submittedName>
</protein>
<sequence length="220" mass="22525">MAARERPGWGEAFGFATVVILAPWILLIAGAGLLPRLGQILWAYIWLSFPSGLVGALVLAVLVRRTCRIGTAPLAGLVGLVLVVAGLGAAIVLVAVTPQAGLMMVVLQPLAAVGLAAAVILFPGWMAAARFSAPLLGGKAMLWRRPRLGALLTVGGIVAVGLALLWLGVGAGDRPGLHLTRALALLGCGLTTLLLGLSYALSGDVRRAEPRRAASGRIAV</sequence>
<proteinExistence type="predicted"/>
<evidence type="ECO:0000256" key="1">
    <source>
        <dbReference type="SAM" id="Phobius"/>
    </source>
</evidence>
<dbReference type="EMBL" id="BAAAYV010000025">
    <property type="protein sequence ID" value="GAA3670074.1"/>
    <property type="molecule type" value="Genomic_DNA"/>
</dbReference>
<feature type="transmembrane region" description="Helical" evidence="1">
    <location>
        <begin position="181"/>
        <end position="202"/>
    </location>
</feature>
<keyword evidence="1" id="KW-0812">Transmembrane</keyword>